<gene>
    <name evidence="1" type="ORF">GCT13_14815</name>
</gene>
<evidence type="ECO:0000313" key="2">
    <source>
        <dbReference type="Proteomes" id="UP000484381"/>
    </source>
</evidence>
<dbReference type="EMBL" id="WHNP01000011">
    <property type="protein sequence ID" value="MPW18156.1"/>
    <property type="molecule type" value="Genomic_DNA"/>
</dbReference>
<comment type="caution">
    <text evidence="1">The sequence shown here is derived from an EMBL/GenBank/DDBJ whole genome shotgun (WGS) entry which is preliminary data.</text>
</comment>
<organism evidence="1 2">
    <name type="scientific">Paraburkholderia franconis</name>
    <dbReference type="NCBI Taxonomy" id="2654983"/>
    <lineage>
        <taxon>Bacteria</taxon>
        <taxon>Pseudomonadati</taxon>
        <taxon>Pseudomonadota</taxon>
        <taxon>Betaproteobacteria</taxon>
        <taxon>Burkholderiales</taxon>
        <taxon>Burkholderiaceae</taxon>
        <taxon>Paraburkholderia</taxon>
    </lineage>
</organism>
<keyword evidence="2" id="KW-1185">Reference proteome</keyword>
<dbReference type="AlphaFoldDB" id="A0A7X1NAS9"/>
<dbReference type="Proteomes" id="UP000484381">
    <property type="component" value="Unassembled WGS sequence"/>
</dbReference>
<proteinExistence type="predicted"/>
<dbReference type="RefSeq" id="WP_152759246.1">
    <property type="nucleotide sequence ID" value="NZ_WHNP01000011.1"/>
</dbReference>
<evidence type="ECO:0000313" key="1">
    <source>
        <dbReference type="EMBL" id="MPW18156.1"/>
    </source>
</evidence>
<name>A0A7X1NAS9_9BURK</name>
<accession>A0A7X1NAS9</accession>
<sequence length="206" mass="22712">MKRTIDWDIVETRESIRQAAYDLARSGLCDGWQDVWRALRARFSVDQLTAIFENPLCRLDIDQRCFRARNPGEIASELTSDLPVIRQAPQRTSMKLSALDRGSRRRSDRLAMRIQALLAGGSECTAVQLAEQLGTSRNEVLIAARAMLADGELQVVRYVAAEHGGRGARVFACTSASQGDSPRLYASWPEADPVVTGAIDAIARHG</sequence>
<reference evidence="1 2" key="1">
    <citation type="submission" date="2019-10" db="EMBL/GenBank/DDBJ databases">
        <title>Paraburkholderia sp. isolated from nodules of Mimosa pudica from Brazilian Atlantic Forest soils.</title>
        <authorList>
            <person name="Paulitsch F."/>
            <person name="Hungria M."/>
            <person name="Dall'Agnol R."/>
        </authorList>
    </citation>
    <scope>NUCLEOTIDE SEQUENCE [LARGE SCALE GENOMIC DNA]</scope>
    <source>
        <strain evidence="1 2">CNPSo 3157</strain>
    </source>
</reference>
<protein>
    <submittedName>
        <fullName evidence="1">Uncharacterized protein</fullName>
    </submittedName>
</protein>